<accession>A0A1R1YRE7</accession>
<feature type="domain" description="UBR-type" evidence="6">
    <location>
        <begin position="209"/>
        <end position="270"/>
    </location>
</feature>
<evidence type="ECO:0000313" key="8">
    <source>
        <dbReference type="Proteomes" id="UP000187429"/>
    </source>
</evidence>
<dbReference type="SMART" id="SM00249">
    <property type="entry name" value="PHD"/>
    <property type="match status" value="1"/>
</dbReference>
<protein>
    <submittedName>
        <fullName evidence="7">Protein mlo2</fullName>
    </submittedName>
</protein>
<evidence type="ECO:0000256" key="4">
    <source>
        <dbReference type="SAM" id="MobiDB-lite"/>
    </source>
</evidence>
<dbReference type="InterPro" id="IPR003126">
    <property type="entry name" value="Znf_UBR"/>
</dbReference>
<dbReference type="GO" id="GO:0005737">
    <property type="term" value="C:cytoplasm"/>
    <property type="evidence" value="ECO:0007669"/>
    <property type="project" value="TreeGrafter"/>
</dbReference>
<proteinExistence type="predicted"/>
<evidence type="ECO:0000256" key="3">
    <source>
        <dbReference type="ARBA" id="ARBA00022833"/>
    </source>
</evidence>
<feature type="domain" description="Zinc finger PHD-type" evidence="5">
    <location>
        <begin position="293"/>
        <end position="342"/>
    </location>
</feature>
<dbReference type="Proteomes" id="UP000187429">
    <property type="component" value="Unassembled WGS sequence"/>
</dbReference>
<gene>
    <name evidence="7" type="ORF">AYI69_g1034</name>
</gene>
<dbReference type="GO" id="GO:0008270">
    <property type="term" value="F:zinc ion binding"/>
    <property type="evidence" value="ECO:0007669"/>
    <property type="project" value="UniProtKB-KW"/>
</dbReference>
<dbReference type="Gene3D" id="3.30.40.10">
    <property type="entry name" value="Zinc/RING finger domain, C3HC4 (zinc finger)"/>
    <property type="match status" value="1"/>
</dbReference>
<dbReference type="Pfam" id="PF02207">
    <property type="entry name" value="zf-UBR"/>
    <property type="match status" value="1"/>
</dbReference>
<dbReference type="InterPro" id="IPR019787">
    <property type="entry name" value="Znf_PHD-finger"/>
</dbReference>
<dbReference type="SMART" id="SM00396">
    <property type="entry name" value="ZnF_UBR1"/>
    <property type="match status" value="1"/>
</dbReference>
<dbReference type="CDD" id="cd19677">
    <property type="entry name" value="UBR-box_UBR7"/>
    <property type="match status" value="1"/>
</dbReference>
<evidence type="ECO:0000259" key="5">
    <source>
        <dbReference type="SMART" id="SM00249"/>
    </source>
</evidence>
<dbReference type="CDD" id="cd15542">
    <property type="entry name" value="PHD_UBR7"/>
    <property type="match status" value="1"/>
</dbReference>
<keyword evidence="1" id="KW-0479">Metal-binding</keyword>
<dbReference type="PANTHER" id="PTHR13513:SF9">
    <property type="entry name" value="E3 UBIQUITIN-PROTEIN LIGASE UBR7-RELATED"/>
    <property type="match status" value="1"/>
</dbReference>
<comment type="caution">
    <text evidence="7">The sequence shown here is derived from an EMBL/GenBank/DDBJ whole genome shotgun (WGS) entry which is preliminary data.</text>
</comment>
<dbReference type="GO" id="GO:0061630">
    <property type="term" value="F:ubiquitin protein ligase activity"/>
    <property type="evidence" value="ECO:0007669"/>
    <property type="project" value="InterPro"/>
</dbReference>
<dbReference type="AlphaFoldDB" id="A0A1R1YRE7"/>
<dbReference type="OrthoDB" id="5795902at2759"/>
<keyword evidence="2" id="KW-0863">Zinc-finger</keyword>
<dbReference type="InterPro" id="IPR001965">
    <property type="entry name" value="Znf_PHD"/>
</dbReference>
<sequence>MIGKEHVETAPKQESIKPQISPGNKDPAIVISTDNLKDDKKNCVETRETLETDDSKVNQANFKCSKSHSHESENSENIINNECENSDNGKKQDSITSADLLTASEYLELQDKLEKEAANAFPGKFDFCTWEKGYINQPVYACLTCSRYKNNPNEHSKTLSVEESIINAKVLLSEKLNDKEKNTHNNCTETVNSSLSEVLWDPRVSQNAFKPNNDHTPPDNFNLSGICYGCSISCHSSHDVIELFSKRDFCCDCGTNRLKNTGVSGCTLKKNVFNISSITNNKNKYTHNFWGYYCRCDTFYNPEVEKREMIQCYTCNDWFHDSCIGMIPSDDDYDEYICRDYNESSRVTTIQDHNRLNIEEIDCESIEKEITPNAPPILALETKQYGITKDSKKVDLFIKDGFFNDLCKCESCKSEMQINGLDFLYHEYSVFEPELDDSRTDSLYEAGIKELEKIDRTQAVEGSIAYRGFYDEIKKFLSPFAESKRPVSQSDIMDFFNEIKIKKQREL</sequence>
<evidence type="ECO:0000259" key="6">
    <source>
        <dbReference type="SMART" id="SM00396"/>
    </source>
</evidence>
<keyword evidence="8" id="KW-1185">Reference proteome</keyword>
<dbReference type="InterPro" id="IPR040204">
    <property type="entry name" value="UBR7"/>
</dbReference>
<organism evidence="7 8">
    <name type="scientific">Smittium culicis</name>
    <dbReference type="NCBI Taxonomy" id="133412"/>
    <lineage>
        <taxon>Eukaryota</taxon>
        <taxon>Fungi</taxon>
        <taxon>Fungi incertae sedis</taxon>
        <taxon>Zoopagomycota</taxon>
        <taxon>Kickxellomycotina</taxon>
        <taxon>Harpellomycetes</taxon>
        <taxon>Harpellales</taxon>
        <taxon>Legeriomycetaceae</taxon>
        <taxon>Smittium</taxon>
    </lineage>
</organism>
<dbReference type="Pfam" id="PF00628">
    <property type="entry name" value="PHD"/>
    <property type="match status" value="1"/>
</dbReference>
<feature type="region of interest" description="Disordered" evidence="4">
    <location>
        <begin position="64"/>
        <end position="92"/>
    </location>
</feature>
<reference evidence="8" key="1">
    <citation type="submission" date="2017-01" db="EMBL/GenBank/DDBJ databases">
        <authorList>
            <person name="Wang Y."/>
            <person name="White M."/>
            <person name="Kvist S."/>
            <person name="Moncalvo J.-M."/>
        </authorList>
    </citation>
    <scope>NUCLEOTIDE SEQUENCE [LARGE SCALE GENOMIC DNA]</scope>
    <source>
        <strain evidence="8">ID-206-W2</strain>
    </source>
</reference>
<name>A0A1R1YRE7_9FUNG</name>
<evidence type="ECO:0000256" key="1">
    <source>
        <dbReference type="ARBA" id="ARBA00022723"/>
    </source>
</evidence>
<keyword evidence="3" id="KW-0862">Zinc</keyword>
<dbReference type="InterPro" id="IPR013083">
    <property type="entry name" value="Znf_RING/FYVE/PHD"/>
</dbReference>
<feature type="region of interest" description="Disordered" evidence="4">
    <location>
        <begin position="1"/>
        <end position="26"/>
    </location>
</feature>
<evidence type="ECO:0000313" key="7">
    <source>
        <dbReference type="EMBL" id="OMJ29464.1"/>
    </source>
</evidence>
<dbReference type="EMBL" id="LSSM01000275">
    <property type="protein sequence ID" value="OMJ29464.1"/>
    <property type="molecule type" value="Genomic_DNA"/>
</dbReference>
<dbReference type="InterPro" id="IPR011011">
    <property type="entry name" value="Znf_FYVE_PHD"/>
</dbReference>
<dbReference type="InterPro" id="IPR047506">
    <property type="entry name" value="UBR7-like_UBR-box"/>
</dbReference>
<feature type="compositionally biased region" description="Basic and acidic residues" evidence="4">
    <location>
        <begin position="1"/>
        <end position="15"/>
    </location>
</feature>
<dbReference type="SUPFAM" id="SSF57903">
    <property type="entry name" value="FYVE/PHD zinc finger"/>
    <property type="match status" value="1"/>
</dbReference>
<evidence type="ECO:0000256" key="2">
    <source>
        <dbReference type="ARBA" id="ARBA00022771"/>
    </source>
</evidence>
<dbReference type="PANTHER" id="PTHR13513">
    <property type="entry name" value="E3 UBIQUITIN-PROTEIN LIGASE UBR7"/>
    <property type="match status" value="1"/>
</dbReference>